<keyword evidence="2" id="KW-1185">Reference proteome</keyword>
<comment type="caution">
    <text evidence="1">The sequence shown here is derived from an EMBL/GenBank/DDBJ whole genome shotgun (WGS) entry which is preliminary data.</text>
</comment>
<evidence type="ECO:0000313" key="1">
    <source>
        <dbReference type="EMBL" id="POH65828.1"/>
    </source>
</evidence>
<reference evidence="1 2" key="1">
    <citation type="submission" date="2018-01" db="EMBL/GenBank/DDBJ databases">
        <title>Cryobacterium sp. nov., from glaciers in China.</title>
        <authorList>
            <person name="Liu Q."/>
            <person name="Xin Y.-H."/>
        </authorList>
    </citation>
    <scope>NUCLEOTIDE SEQUENCE [LARGE SCALE GENOMIC DNA]</scope>
    <source>
        <strain evidence="1 2">TMN-42</strain>
    </source>
</reference>
<feature type="non-terminal residue" evidence="1">
    <location>
        <position position="1"/>
    </location>
</feature>
<proteinExistence type="predicted"/>
<protein>
    <submittedName>
        <fullName evidence="1">Uncharacterized protein</fullName>
    </submittedName>
</protein>
<evidence type="ECO:0000313" key="2">
    <source>
        <dbReference type="Proteomes" id="UP000237340"/>
    </source>
</evidence>
<dbReference type="EMBL" id="PPXD01000013">
    <property type="protein sequence ID" value="POH65828.1"/>
    <property type="molecule type" value="Genomic_DNA"/>
</dbReference>
<gene>
    <name evidence="1" type="ORF">C3B61_09725</name>
</gene>
<dbReference type="AlphaFoldDB" id="A0A2S3ZFI7"/>
<accession>A0A2S3ZFI7</accession>
<organism evidence="1 2">
    <name type="scientific">Cryobacterium zongtaii</name>
    <dbReference type="NCBI Taxonomy" id="1259217"/>
    <lineage>
        <taxon>Bacteria</taxon>
        <taxon>Bacillati</taxon>
        <taxon>Actinomycetota</taxon>
        <taxon>Actinomycetes</taxon>
        <taxon>Micrococcales</taxon>
        <taxon>Microbacteriaceae</taxon>
        <taxon>Cryobacterium</taxon>
    </lineage>
</organism>
<name>A0A2S3ZFI7_9MICO</name>
<dbReference type="Proteomes" id="UP000237340">
    <property type="component" value="Unassembled WGS sequence"/>
</dbReference>
<sequence length="60" mass="6629">FYPSRLGLGVDDLSATAGSVTDEGDALGVFIELAKFFVREFQRRFPDIRGETFSRVDVAS</sequence>